<feature type="coiled-coil region" evidence="1">
    <location>
        <begin position="22"/>
        <end position="84"/>
    </location>
</feature>
<feature type="region of interest" description="Disordered" evidence="2">
    <location>
        <begin position="1169"/>
        <end position="1199"/>
    </location>
</feature>
<organism evidence="4 5">
    <name type="scientific">Candidatus Bacteroides pullicola</name>
    <dbReference type="NCBI Taxonomy" id="2838475"/>
    <lineage>
        <taxon>Bacteria</taxon>
        <taxon>Pseudomonadati</taxon>
        <taxon>Bacteroidota</taxon>
        <taxon>Bacteroidia</taxon>
        <taxon>Bacteroidales</taxon>
        <taxon>Bacteroidaceae</taxon>
        <taxon>Bacteroides</taxon>
    </lineage>
</organism>
<feature type="coiled-coil region" evidence="1">
    <location>
        <begin position="806"/>
        <end position="862"/>
    </location>
</feature>
<evidence type="ECO:0000313" key="4">
    <source>
        <dbReference type="EMBL" id="HIY88244.1"/>
    </source>
</evidence>
<proteinExistence type="predicted"/>
<dbReference type="NCBIfam" id="TIGR01760">
    <property type="entry name" value="tape_meas_TP901"/>
    <property type="match status" value="1"/>
</dbReference>
<name>A0A9D1ZH19_9BACE</name>
<dbReference type="Pfam" id="PF10145">
    <property type="entry name" value="PhageMin_Tail"/>
    <property type="match status" value="1"/>
</dbReference>
<evidence type="ECO:0000259" key="3">
    <source>
        <dbReference type="Pfam" id="PF10145"/>
    </source>
</evidence>
<feature type="coiled-coil region" evidence="1">
    <location>
        <begin position="1084"/>
        <end position="1111"/>
    </location>
</feature>
<dbReference type="Proteomes" id="UP000886851">
    <property type="component" value="Unassembled WGS sequence"/>
</dbReference>
<dbReference type="EMBL" id="DXCV01000041">
    <property type="protein sequence ID" value="HIY88244.1"/>
    <property type="molecule type" value="Genomic_DNA"/>
</dbReference>
<comment type="caution">
    <text evidence="4">The sequence shown here is derived from an EMBL/GenBank/DDBJ whole genome shotgun (WGS) entry which is preliminary data.</text>
</comment>
<sequence>MANDLNRSIKIYIDGTDAQQGINKIGESIQKLRDKLAALNTAEKDYEQKSKELNDQIKEKTATQERYRQKVRETERVLNNLSGATYKELLAVQRQLRKEIKNAVPGTEKYNAALEQNRRVTQQVAAAQKAMRVEVGAQGSMMSRVADGFNRYAALGASVVASLTGITLTVRQCVDEYAEMEEALSQVTKYTGMTREEVDQLNEQFKQMDTRTSREELNRLAGEAGKLGITGVEDVRDFVEAANQINVALGEDLGEEAVNQIGKLSQMFGDESRSLKDNMLAIGSAVNQVAQSTSASEPYLVSFTARMGGVGKQAGMAVTDIMGFASALDQNMLRSEMASTALSGLIMRIYQEPAKFAKMAQLDVEDFTKTVQTDANEAVIQFLESLNKMGGMAQIAPILKEMQLSGAEAASVISTLAGNIELVRKEQENANRAFREGTSITNEYNVQNNTVQAQLEKARKSFQEVRVELGEKLQPVMKNMISLGGLTVKGLKELVDFVTEYHTALTIGAATVAAYTAAVKLQQMWLARAELATKAVTVAQKALNTVMKANPWGIAVSLLTAVVSGIIAFRKHTDYAAESLKEMNGELMNEQRGLDSLFTALEKAEPGTERRRDLIREINEQYGTYLPYLLDEKSSLDEIKSAYDHINTALTQQIALKHKNEAITRATEDSAQEQMDLLESLRQSVLEETGSDRMATMFIRDLRQMANAATEVGTDYRKAVANTIATLEKDYLGGKKITGSMKGDVQDFMNTVYQLNLAIRDIEKQYEGWTDIQPDNTGTGYVLDEVTVTPTKKKETVTPLVPELTDKEKQEILKREKKQIEDLNTQREDARHQAELVYQAELNTLQENLQAKQLTQEQYEIMAATIAQSQADELLKIEKEYCQKSKDLTVTNADLKAEAEREANRRVDDAKQQSFDKRLAAEQTYRRNLDALRQMAADTPTTPEAQLEAEYQTQLALLESYYQASLDYARKHGQDEAAVTELYNEAKLKQEQKYQDERMKLQEDTNERLQALQGNDISQQFTQMYNGIKDLQKAVDELDFTKIAQSLQSLTNSVLGGLSQAFNTFKQIEIDNVEAKYDAEIEAAAGNQEKIEQLEHDKAAAKLEIEKKYADKEFAVKASQIIANTALAIMMAFAQLGPIAGAVAAALMTATGAIQLAAANAEREKVKNLTLDGSGSSSSSSGSGRRVATGRTAQHASGRYDVIGEEDGRTYRDVPYIGESPTGIVRRPALISENGAELIVNADDLNRLRRHVNYPLVVQAINDSRRPLSGAAPLPQHAAGNYTPMAGASPSSGGHTAASDAILARLADTLESLQRDGINASVALTELERKQKLRDRSRRIGAKK</sequence>
<dbReference type="InterPro" id="IPR010090">
    <property type="entry name" value="Phage_tape_meas"/>
</dbReference>
<protein>
    <submittedName>
        <fullName evidence="4">Phage tail tape measure protein</fullName>
    </submittedName>
</protein>
<reference evidence="4" key="1">
    <citation type="journal article" date="2021" name="PeerJ">
        <title>Extensive microbial diversity within the chicken gut microbiome revealed by metagenomics and culture.</title>
        <authorList>
            <person name="Gilroy R."/>
            <person name="Ravi A."/>
            <person name="Getino M."/>
            <person name="Pursley I."/>
            <person name="Horton D.L."/>
            <person name="Alikhan N.F."/>
            <person name="Baker D."/>
            <person name="Gharbi K."/>
            <person name="Hall N."/>
            <person name="Watson M."/>
            <person name="Adriaenssens E.M."/>
            <person name="Foster-Nyarko E."/>
            <person name="Jarju S."/>
            <person name="Secka A."/>
            <person name="Antonio M."/>
            <person name="Oren A."/>
            <person name="Chaudhuri R.R."/>
            <person name="La Ragione R."/>
            <person name="Hildebrand F."/>
            <person name="Pallen M.J."/>
        </authorList>
    </citation>
    <scope>NUCLEOTIDE SEQUENCE</scope>
    <source>
        <strain evidence="4">Gambia2-208</strain>
    </source>
</reference>
<keyword evidence="1" id="KW-0175">Coiled coil</keyword>
<gene>
    <name evidence="4" type="ORF">H9824_06030</name>
</gene>
<dbReference type="PANTHER" id="PTHR23159">
    <property type="entry name" value="CENTROSOMAL PROTEIN 2"/>
    <property type="match status" value="1"/>
</dbReference>
<reference evidence="4" key="2">
    <citation type="submission" date="2021-04" db="EMBL/GenBank/DDBJ databases">
        <authorList>
            <person name="Gilroy R."/>
        </authorList>
    </citation>
    <scope>NUCLEOTIDE SEQUENCE</scope>
    <source>
        <strain evidence="4">Gambia2-208</strain>
    </source>
</reference>
<evidence type="ECO:0000313" key="5">
    <source>
        <dbReference type="Proteomes" id="UP000886851"/>
    </source>
</evidence>
<feature type="domain" description="Phage tail tape measure protein" evidence="3">
    <location>
        <begin position="204"/>
        <end position="391"/>
    </location>
</feature>
<dbReference type="PANTHER" id="PTHR23159:SF31">
    <property type="entry name" value="CENTROSOME-ASSOCIATED PROTEIN CEP250 ISOFORM X1"/>
    <property type="match status" value="1"/>
</dbReference>
<evidence type="ECO:0000256" key="2">
    <source>
        <dbReference type="SAM" id="MobiDB-lite"/>
    </source>
</evidence>
<evidence type="ECO:0000256" key="1">
    <source>
        <dbReference type="SAM" id="Coils"/>
    </source>
</evidence>
<accession>A0A9D1ZH19</accession>
<feature type="compositionally biased region" description="Low complexity" evidence="2">
    <location>
        <begin position="1173"/>
        <end position="1184"/>
    </location>
</feature>